<proteinExistence type="predicted"/>
<keyword evidence="1" id="KW-0479">Metal-binding</keyword>
<feature type="domain" description="SWIM-type" evidence="3">
    <location>
        <begin position="176"/>
        <end position="242"/>
    </location>
</feature>
<comment type="caution">
    <text evidence="4">The sequence shown here is derived from an EMBL/GenBank/DDBJ whole genome shotgun (WGS) entry which is preliminary data.</text>
</comment>
<accession>A0A7C9TID3</accession>
<dbReference type="GO" id="GO:0008270">
    <property type="term" value="F:zinc ion binding"/>
    <property type="evidence" value="ECO:0007669"/>
    <property type="project" value="UniProtKB-KW"/>
</dbReference>
<evidence type="ECO:0000313" key="5">
    <source>
        <dbReference type="Proteomes" id="UP000484255"/>
    </source>
</evidence>
<dbReference type="AlphaFoldDB" id="A0A7C9TID3"/>
<dbReference type="InterPro" id="IPR007527">
    <property type="entry name" value="Znf_SWIM"/>
</dbReference>
<evidence type="ECO:0000313" key="4">
    <source>
        <dbReference type="EMBL" id="NDY89725.1"/>
    </source>
</evidence>
<dbReference type="EMBL" id="JAAGOH010000001">
    <property type="protein sequence ID" value="NDY89725.1"/>
    <property type="molecule type" value="Genomic_DNA"/>
</dbReference>
<evidence type="ECO:0000256" key="2">
    <source>
        <dbReference type="SAM" id="MobiDB-lite"/>
    </source>
</evidence>
<keyword evidence="1" id="KW-0863">Zinc-finger</keyword>
<protein>
    <recommendedName>
        <fullName evidence="3">SWIM-type domain-containing protein</fullName>
    </recommendedName>
</protein>
<keyword evidence="1" id="KW-0862">Zinc</keyword>
<dbReference type="RefSeq" id="WP_163455579.1">
    <property type="nucleotide sequence ID" value="NZ_JAAGOH010000001.1"/>
</dbReference>
<gene>
    <name evidence="4" type="ORF">G3A44_00795</name>
</gene>
<dbReference type="PROSITE" id="PS50966">
    <property type="entry name" value="ZF_SWIM"/>
    <property type="match status" value="1"/>
</dbReference>
<evidence type="ECO:0000256" key="1">
    <source>
        <dbReference type="PROSITE-ProRule" id="PRU00325"/>
    </source>
</evidence>
<evidence type="ECO:0000259" key="3">
    <source>
        <dbReference type="PROSITE" id="PS50966"/>
    </source>
</evidence>
<reference evidence="4 5" key="1">
    <citation type="submission" date="2020-02" db="EMBL/GenBank/DDBJ databases">
        <title>Ideonella bacterium strain TBM-1.</title>
        <authorList>
            <person name="Chen W.-M."/>
        </authorList>
    </citation>
    <scope>NUCLEOTIDE SEQUENCE [LARGE SCALE GENOMIC DNA]</scope>
    <source>
        <strain evidence="4 5">TBM-1</strain>
    </source>
</reference>
<organism evidence="4 5">
    <name type="scientific">Ideonella livida</name>
    <dbReference type="NCBI Taxonomy" id="2707176"/>
    <lineage>
        <taxon>Bacteria</taxon>
        <taxon>Pseudomonadati</taxon>
        <taxon>Pseudomonadota</taxon>
        <taxon>Betaproteobacteria</taxon>
        <taxon>Burkholderiales</taxon>
        <taxon>Sphaerotilaceae</taxon>
        <taxon>Ideonella</taxon>
    </lineage>
</organism>
<sequence length="370" mass="41112">MMATTPKSKTLNLSKLFGVRGHQAAVERASKAERADRYTAGTKSKILANTDVGGEYDAERFLLTTLGGKSRPITHDDIRTFREFSRKLGARLKGGITAQQAINLSRPEDRERANEEIRIATVVQAWPAGPKAGTLQFVTNSGPDSDVARHYVHVRFHERDWAAYVAAPGKRGADTKTLATDLLKRQIRFECDCGRFRYWFRYIATIGGFVHGRPEEGYPDQRNPQLQGVCCKHLLRVMRAMTHDPAVRGRVSEMLERARTQVEVEAPIRVTAKEAKEAARRQEAEAKRGLVKSRVESTQEAADRKAAAARTPAGQKRALDRAAKLAQKRAEMQARDAQLSSAAEKLKSLLGTVSKQDAKRLLDLLSAQKA</sequence>
<name>A0A7C9TID3_9BURK</name>
<feature type="compositionally biased region" description="Basic and acidic residues" evidence="2">
    <location>
        <begin position="280"/>
        <end position="306"/>
    </location>
</feature>
<feature type="region of interest" description="Disordered" evidence="2">
    <location>
        <begin position="280"/>
        <end position="336"/>
    </location>
</feature>
<feature type="compositionally biased region" description="Basic and acidic residues" evidence="2">
    <location>
        <begin position="317"/>
        <end position="334"/>
    </location>
</feature>
<keyword evidence="5" id="KW-1185">Reference proteome</keyword>
<dbReference type="Proteomes" id="UP000484255">
    <property type="component" value="Unassembled WGS sequence"/>
</dbReference>